<evidence type="ECO:0000256" key="5">
    <source>
        <dbReference type="PROSITE-ProRule" id="PRU00042"/>
    </source>
</evidence>
<feature type="compositionally biased region" description="Basic and acidic residues" evidence="6">
    <location>
        <begin position="159"/>
        <end position="174"/>
    </location>
</feature>
<keyword evidence="1" id="KW-0479">Metal-binding</keyword>
<feature type="domain" description="C2H2-type" evidence="7">
    <location>
        <begin position="494"/>
        <end position="522"/>
    </location>
</feature>
<dbReference type="GO" id="GO:0016301">
    <property type="term" value="F:kinase activity"/>
    <property type="evidence" value="ECO:0007669"/>
    <property type="project" value="UniProtKB-KW"/>
</dbReference>
<organism evidence="8">
    <name type="scientific">Triatoma dimidiata</name>
    <name type="common">Kissing bug</name>
    <name type="synonym">Meccus dimidiatus</name>
    <dbReference type="NCBI Taxonomy" id="72491"/>
    <lineage>
        <taxon>Eukaryota</taxon>
        <taxon>Metazoa</taxon>
        <taxon>Ecdysozoa</taxon>
        <taxon>Arthropoda</taxon>
        <taxon>Hexapoda</taxon>
        <taxon>Insecta</taxon>
        <taxon>Pterygota</taxon>
        <taxon>Neoptera</taxon>
        <taxon>Paraneoptera</taxon>
        <taxon>Hemiptera</taxon>
        <taxon>Heteroptera</taxon>
        <taxon>Panheteroptera</taxon>
        <taxon>Cimicomorpha</taxon>
        <taxon>Reduviidae</taxon>
        <taxon>Triatominae</taxon>
        <taxon>Triatoma</taxon>
    </lineage>
</organism>
<feature type="compositionally biased region" description="Polar residues" evidence="6">
    <location>
        <begin position="50"/>
        <end position="61"/>
    </location>
</feature>
<keyword evidence="3 5" id="KW-0863">Zinc-finger</keyword>
<keyword evidence="8" id="KW-0418">Kinase</keyword>
<feature type="compositionally biased region" description="Polar residues" evidence="6">
    <location>
        <begin position="329"/>
        <end position="343"/>
    </location>
</feature>
<dbReference type="Gene3D" id="3.30.160.60">
    <property type="entry name" value="Classic Zinc Finger"/>
    <property type="match status" value="2"/>
</dbReference>
<dbReference type="InterPro" id="IPR013087">
    <property type="entry name" value="Znf_C2H2_type"/>
</dbReference>
<feature type="compositionally biased region" description="Polar residues" evidence="6">
    <location>
        <begin position="102"/>
        <end position="111"/>
    </location>
</feature>
<feature type="compositionally biased region" description="Basic and acidic residues" evidence="6">
    <location>
        <begin position="112"/>
        <end position="133"/>
    </location>
</feature>
<feature type="compositionally biased region" description="Polar residues" evidence="6">
    <location>
        <begin position="280"/>
        <end position="292"/>
    </location>
</feature>
<feature type="compositionally biased region" description="Polar residues" evidence="6">
    <location>
        <begin position="391"/>
        <end position="406"/>
    </location>
</feature>
<keyword evidence="8" id="KW-0808">Transferase</keyword>
<dbReference type="Pfam" id="PF13912">
    <property type="entry name" value="zf-C2H2_6"/>
    <property type="match status" value="2"/>
</dbReference>
<feature type="region of interest" description="Disordered" evidence="6">
    <location>
        <begin position="277"/>
        <end position="352"/>
    </location>
</feature>
<accession>A0A0V0G8J5</accession>
<dbReference type="SMART" id="SM00355">
    <property type="entry name" value="ZnF_C2H2"/>
    <property type="match status" value="3"/>
</dbReference>
<reference evidence="8" key="1">
    <citation type="journal article" date="2018" name="J. Proteomics">
        <title>Exploring the molecular complexity of Triatoma dimidiata sialome.</title>
        <authorList>
            <person name="Santiago P.B."/>
            <person name="de Araujo C.N."/>
            <person name="Charneau S."/>
            <person name="Bastos I.M.D."/>
            <person name="Assumpcao T.C.F."/>
            <person name="Queiroz R.M.L."/>
            <person name="Praca Y.R."/>
            <person name="Cordeiro T.M."/>
            <person name="Garcia C.H.S."/>
            <person name="da Silva I.G."/>
            <person name="Raiol T."/>
            <person name="Motta F.N."/>
            <person name="de Araujo Oliveira J.V."/>
            <person name="de Sousa M.V."/>
            <person name="Ribeiro J.M.C."/>
            <person name="de Santana J.M."/>
        </authorList>
    </citation>
    <scope>NUCLEOTIDE SEQUENCE</scope>
    <source>
        <strain evidence="8">Santander</strain>
        <tissue evidence="8">Salivary glands</tissue>
    </source>
</reference>
<keyword evidence="2" id="KW-0677">Repeat</keyword>
<evidence type="ECO:0000256" key="1">
    <source>
        <dbReference type="ARBA" id="ARBA00022723"/>
    </source>
</evidence>
<evidence type="ECO:0000256" key="2">
    <source>
        <dbReference type="ARBA" id="ARBA00022737"/>
    </source>
</evidence>
<feature type="compositionally biased region" description="Polar residues" evidence="6">
    <location>
        <begin position="69"/>
        <end position="93"/>
    </location>
</feature>
<feature type="compositionally biased region" description="Polar residues" evidence="6">
    <location>
        <begin position="304"/>
        <end position="314"/>
    </location>
</feature>
<sequence>SAKESNQGYIMADNLLKSVEEEEPISSKDEDISENEATEESGRDMDNAKESSGSADSPQKADQNERESVNTTPLSNGSKEGNDELSTNLPQTSADDDEENNTGDSGVSSPGDSKKDVLLKSPTPKEVKREPVEPPKSPNGSDISEAPTEPVQQPTLRVRRSDDLFERGEFENIDKLVQQPKQESGEELYMCSVCPDRFSSGAALEAHMARTGHYSISAHPEQPQTAQGPMQQLAQQVQRIPASFNSQPYRPDQSVPPYGQNAYAPQRINMLGPQVKLTPVGQSASPQSSTLPNLPPGIQLQKRPAQQNLENSQPKQRREEMPANPSVKLPSSITLVRPSQQSAPPKKPDNSVADILANRGITMIPSGGKTLPGATNMSRVPLAQGGVSQLNSSVSITPSARSQQQPYAGRGLPTVDLTSDPDHPTPHHAMQQSAHHTQQQAQRMRNRAPTGMTPPHGRPPMRVSCQVCDKVFNSQEALNQHLPSHRGIHNKLPFECKECTAQYPTAQGLAVHKQKYHKTSSTILDMAIPVVDLKQNGVLHKLTSLGVRNFIPLAQLHNQQNTGQFCLPIVSVELANNPAFCNISGIGASNLLPLGPLKNIPP</sequence>
<protein>
    <submittedName>
        <fullName evidence="8">Putative alpha-protein kinase 1-like isoform x3</fullName>
    </submittedName>
</protein>
<proteinExistence type="predicted"/>
<evidence type="ECO:0000313" key="8">
    <source>
        <dbReference type="EMBL" id="JAP04342.1"/>
    </source>
</evidence>
<feature type="region of interest" description="Disordered" evidence="6">
    <location>
        <begin position="391"/>
        <end position="460"/>
    </location>
</feature>
<feature type="non-terminal residue" evidence="8">
    <location>
        <position position="1"/>
    </location>
</feature>
<evidence type="ECO:0000256" key="6">
    <source>
        <dbReference type="SAM" id="MobiDB-lite"/>
    </source>
</evidence>
<evidence type="ECO:0000256" key="3">
    <source>
        <dbReference type="ARBA" id="ARBA00022771"/>
    </source>
</evidence>
<dbReference type="PANTHER" id="PTHR24379">
    <property type="entry name" value="KRAB AND ZINC FINGER DOMAIN-CONTAINING"/>
    <property type="match status" value="1"/>
</dbReference>
<feature type="domain" description="C2H2-type" evidence="7">
    <location>
        <begin position="463"/>
        <end position="490"/>
    </location>
</feature>
<dbReference type="SUPFAM" id="SSF57667">
    <property type="entry name" value="beta-beta-alpha zinc fingers"/>
    <property type="match status" value="1"/>
</dbReference>
<evidence type="ECO:0000256" key="4">
    <source>
        <dbReference type="ARBA" id="ARBA00022833"/>
    </source>
</evidence>
<dbReference type="InterPro" id="IPR036236">
    <property type="entry name" value="Znf_C2H2_sf"/>
</dbReference>
<dbReference type="PANTHER" id="PTHR24379:SF121">
    <property type="entry name" value="C2H2-TYPE DOMAIN-CONTAINING PROTEIN"/>
    <property type="match status" value="1"/>
</dbReference>
<evidence type="ECO:0000259" key="7">
    <source>
        <dbReference type="PROSITE" id="PS50157"/>
    </source>
</evidence>
<feature type="compositionally biased region" description="Basic and acidic residues" evidence="6">
    <location>
        <begin position="40"/>
        <end position="49"/>
    </location>
</feature>
<keyword evidence="4" id="KW-0862">Zinc</keyword>
<feature type="region of interest" description="Disordered" evidence="6">
    <location>
        <begin position="1"/>
        <end position="186"/>
    </location>
</feature>
<feature type="compositionally biased region" description="Low complexity" evidence="6">
    <location>
        <begin position="427"/>
        <end position="442"/>
    </location>
</feature>
<name>A0A0V0G8J5_TRIDM</name>
<dbReference type="AlphaFoldDB" id="A0A0V0G8J5"/>
<dbReference type="Pfam" id="PF12756">
    <property type="entry name" value="zf-C2H2_2"/>
    <property type="match status" value="1"/>
</dbReference>
<dbReference type="GO" id="GO:0008270">
    <property type="term" value="F:zinc ion binding"/>
    <property type="evidence" value="ECO:0007669"/>
    <property type="project" value="UniProtKB-KW"/>
</dbReference>
<dbReference type="PROSITE" id="PS00028">
    <property type="entry name" value="ZINC_FINGER_C2H2_1"/>
    <property type="match status" value="3"/>
</dbReference>
<dbReference type="EMBL" id="GECL01001782">
    <property type="protein sequence ID" value="JAP04342.1"/>
    <property type="molecule type" value="Transcribed_RNA"/>
</dbReference>
<dbReference type="PROSITE" id="PS50157">
    <property type="entry name" value="ZINC_FINGER_C2H2_2"/>
    <property type="match status" value="2"/>
</dbReference>
<dbReference type="InterPro" id="IPR041661">
    <property type="entry name" value="ZN622/Rei1/Reh1_Znf-C2H2"/>
</dbReference>